<feature type="region of interest" description="Disordered" evidence="1">
    <location>
        <begin position="52"/>
        <end position="91"/>
    </location>
</feature>
<sequence length="91" mass="9871">MGANPCHHSVLFLIRAPPGPQVHDVELLSPRPESERQLFLCLNSLTEVAREPFDTSISRNPSKRTTSTQKPDGDTAGLRVIHPAVDAADCG</sequence>
<dbReference type="EMBL" id="SRLO01000155">
    <property type="protein sequence ID" value="TNN71079.1"/>
    <property type="molecule type" value="Genomic_DNA"/>
</dbReference>
<reference evidence="2 3" key="1">
    <citation type="submission" date="2019-03" db="EMBL/GenBank/DDBJ databases">
        <title>First draft genome of Liparis tanakae, snailfish: a comprehensive survey of snailfish specific genes.</title>
        <authorList>
            <person name="Kim W."/>
            <person name="Song I."/>
            <person name="Jeong J.-H."/>
            <person name="Kim D."/>
            <person name="Kim S."/>
            <person name="Ryu S."/>
            <person name="Song J.Y."/>
            <person name="Lee S.K."/>
        </authorList>
    </citation>
    <scope>NUCLEOTIDE SEQUENCE [LARGE SCALE GENOMIC DNA]</scope>
    <source>
        <tissue evidence="2">Muscle</tissue>
    </source>
</reference>
<accession>A0A4Z2HYZ2</accession>
<protein>
    <submittedName>
        <fullName evidence="2">Uncharacterized protein</fullName>
    </submittedName>
</protein>
<evidence type="ECO:0000256" key="1">
    <source>
        <dbReference type="SAM" id="MobiDB-lite"/>
    </source>
</evidence>
<gene>
    <name evidence="2" type="ORF">EYF80_018740</name>
</gene>
<dbReference type="AlphaFoldDB" id="A0A4Z2HYZ2"/>
<comment type="caution">
    <text evidence="2">The sequence shown here is derived from an EMBL/GenBank/DDBJ whole genome shotgun (WGS) entry which is preliminary data.</text>
</comment>
<proteinExistence type="predicted"/>
<evidence type="ECO:0000313" key="3">
    <source>
        <dbReference type="Proteomes" id="UP000314294"/>
    </source>
</evidence>
<organism evidence="2 3">
    <name type="scientific">Liparis tanakae</name>
    <name type="common">Tanaka's snailfish</name>
    <dbReference type="NCBI Taxonomy" id="230148"/>
    <lineage>
        <taxon>Eukaryota</taxon>
        <taxon>Metazoa</taxon>
        <taxon>Chordata</taxon>
        <taxon>Craniata</taxon>
        <taxon>Vertebrata</taxon>
        <taxon>Euteleostomi</taxon>
        <taxon>Actinopterygii</taxon>
        <taxon>Neopterygii</taxon>
        <taxon>Teleostei</taxon>
        <taxon>Neoteleostei</taxon>
        <taxon>Acanthomorphata</taxon>
        <taxon>Eupercaria</taxon>
        <taxon>Perciformes</taxon>
        <taxon>Cottioidei</taxon>
        <taxon>Cottales</taxon>
        <taxon>Liparidae</taxon>
        <taxon>Liparis</taxon>
    </lineage>
</organism>
<evidence type="ECO:0000313" key="2">
    <source>
        <dbReference type="EMBL" id="TNN71079.1"/>
    </source>
</evidence>
<name>A0A4Z2HYZ2_9TELE</name>
<feature type="compositionally biased region" description="Polar residues" evidence="1">
    <location>
        <begin position="55"/>
        <end position="70"/>
    </location>
</feature>
<keyword evidence="3" id="KW-1185">Reference proteome</keyword>
<dbReference type="Proteomes" id="UP000314294">
    <property type="component" value="Unassembled WGS sequence"/>
</dbReference>